<sequence length="223" mass="24435">MAPQKPFLYPLKTPKSHTFPSELYDDLPSSRSDSIKREDGSATPMTPLSYTQFLEKHASAAYSPSSAGAEFPKFNFEKRRPSPISVPSSASTNAPLSAYEGPKTTSATMPSPSPIAASPRSARLPNTLRRLRIPTTCVYSPITDSPRSARTIHSPFSPSDWKIRCIETPRSAGGKSVSVRQVVTRTVTYKRTHLEPPPKGKRRKSNDSQEASDGPKPSKSPRH</sequence>
<evidence type="ECO:0000256" key="1">
    <source>
        <dbReference type="SAM" id="MobiDB-lite"/>
    </source>
</evidence>
<keyword evidence="3" id="KW-1185">Reference proteome</keyword>
<feature type="region of interest" description="Disordered" evidence="1">
    <location>
        <begin position="1"/>
        <end position="48"/>
    </location>
</feature>
<dbReference type="PANTHER" id="PTHR42053:SF2">
    <property type="match status" value="1"/>
</dbReference>
<feature type="compositionally biased region" description="Polar residues" evidence="1">
    <location>
        <begin position="85"/>
        <end position="95"/>
    </location>
</feature>
<reference evidence="2" key="2">
    <citation type="journal article" date="2023" name="IMA Fungus">
        <title>Comparative genomic study of the Penicillium genus elucidates a diverse pangenome and 15 lateral gene transfer events.</title>
        <authorList>
            <person name="Petersen C."/>
            <person name="Sorensen T."/>
            <person name="Nielsen M.R."/>
            <person name="Sondergaard T.E."/>
            <person name="Sorensen J.L."/>
            <person name="Fitzpatrick D.A."/>
            <person name="Frisvad J.C."/>
            <person name="Nielsen K.L."/>
        </authorList>
    </citation>
    <scope>NUCLEOTIDE SEQUENCE</scope>
    <source>
        <strain evidence="2">IBT 29864</strain>
    </source>
</reference>
<evidence type="ECO:0000313" key="3">
    <source>
        <dbReference type="Proteomes" id="UP001147782"/>
    </source>
</evidence>
<proteinExistence type="predicted"/>
<dbReference type="PANTHER" id="PTHR42053">
    <property type="match status" value="1"/>
</dbReference>
<organism evidence="2 3">
    <name type="scientific">Penicillium cataractarum</name>
    <dbReference type="NCBI Taxonomy" id="2100454"/>
    <lineage>
        <taxon>Eukaryota</taxon>
        <taxon>Fungi</taxon>
        <taxon>Dikarya</taxon>
        <taxon>Ascomycota</taxon>
        <taxon>Pezizomycotina</taxon>
        <taxon>Eurotiomycetes</taxon>
        <taxon>Eurotiomycetidae</taxon>
        <taxon>Eurotiales</taxon>
        <taxon>Aspergillaceae</taxon>
        <taxon>Penicillium</taxon>
    </lineage>
</organism>
<protein>
    <submittedName>
        <fullName evidence="2">Uncharacterized protein</fullName>
    </submittedName>
</protein>
<gene>
    <name evidence="2" type="ORF">N7496_000824</name>
</gene>
<dbReference type="EMBL" id="JAPZBS010000001">
    <property type="protein sequence ID" value="KAJ5389756.1"/>
    <property type="molecule type" value="Genomic_DNA"/>
</dbReference>
<dbReference type="OrthoDB" id="5405654at2759"/>
<dbReference type="Proteomes" id="UP001147782">
    <property type="component" value="Unassembled WGS sequence"/>
</dbReference>
<comment type="caution">
    <text evidence="2">The sequence shown here is derived from an EMBL/GenBank/DDBJ whole genome shotgun (WGS) entry which is preliminary data.</text>
</comment>
<name>A0A9W9VUS9_9EURO</name>
<reference evidence="2" key="1">
    <citation type="submission" date="2022-11" db="EMBL/GenBank/DDBJ databases">
        <authorList>
            <person name="Petersen C."/>
        </authorList>
    </citation>
    <scope>NUCLEOTIDE SEQUENCE</scope>
    <source>
        <strain evidence="2">IBT 29864</strain>
    </source>
</reference>
<dbReference type="GeneID" id="81432932"/>
<accession>A0A9W9VUS9</accession>
<feature type="region of interest" description="Disordered" evidence="1">
    <location>
        <begin position="183"/>
        <end position="223"/>
    </location>
</feature>
<dbReference type="AlphaFoldDB" id="A0A9W9VUS9"/>
<evidence type="ECO:0000313" key="2">
    <source>
        <dbReference type="EMBL" id="KAJ5389756.1"/>
    </source>
</evidence>
<dbReference type="RefSeq" id="XP_056560484.1">
    <property type="nucleotide sequence ID" value="XM_056693755.1"/>
</dbReference>
<feature type="region of interest" description="Disordered" evidence="1">
    <location>
        <begin position="73"/>
        <end position="126"/>
    </location>
</feature>
<feature type="compositionally biased region" description="Low complexity" evidence="1">
    <location>
        <begin position="102"/>
        <end position="122"/>
    </location>
</feature>